<evidence type="ECO:0008006" key="12">
    <source>
        <dbReference type="Google" id="ProtNLM"/>
    </source>
</evidence>
<evidence type="ECO:0000259" key="8">
    <source>
        <dbReference type="PROSITE" id="PS50090"/>
    </source>
</evidence>
<feature type="domain" description="HTH myb-type" evidence="9">
    <location>
        <begin position="78"/>
        <end position="123"/>
    </location>
</feature>
<feature type="region of interest" description="Disordered" evidence="6">
    <location>
        <begin position="384"/>
        <end position="404"/>
    </location>
</feature>
<feature type="region of interest" description="Disordered" evidence="6">
    <location>
        <begin position="280"/>
        <end position="337"/>
    </location>
</feature>
<reference evidence="10" key="1">
    <citation type="submission" date="2023-01" db="EMBL/GenBank/DDBJ databases">
        <authorList>
            <person name="Van Ghelder C."/>
            <person name="Rancurel C."/>
        </authorList>
    </citation>
    <scope>NUCLEOTIDE SEQUENCE</scope>
    <source>
        <strain evidence="10">CNCM I-4278</strain>
    </source>
</reference>
<dbReference type="GO" id="GO:0003677">
    <property type="term" value="F:DNA binding"/>
    <property type="evidence" value="ECO:0007669"/>
    <property type="project" value="UniProtKB-KW"/>
</dbReference>
<comment type="caution">
    <text evidence="10">The sequence shown here is derived from an EMBL/GenBank/DDBJ whole genome shotgun (WGS) entry which is preliminary data.</text>
</comment>
<evidence type="ECO:0000313" key="10">
    <source>
        <dbReference type="EMBL" id="CAI6334825.1"/>
    </source>
</evidence>
<gene>
    <name evidence="10" type="ORF">PDIGIT_LOCUS7894</name>
</gene>
<dbReference type="SUPFAM" id="SSF46689">
    <property type="entry name" value="Homeodomain-like"/>
    <property type="match status" value="1"/>
</dbReference>
<protein>
    <recommendedName>
        <fullName evidence="12">Zn(2)-C6 fungal-type domain-containing protein</fullName>
    </recommendedName>
</protein>
<dbReference type="SUPFAM" id="SSF57701">
    <property type="entry name" value="Zn2/Cys6 DNA-binding domain"/>
    <property type="match status" value="1"/>
</dbReference>
<evidence type="ECO:0000256" key="5">
    <source>
        <dbReference type="ARBA" id="ARBA00023242"/>
    </source>
</evidence>
<proteinExistence type="predicted"/>
<dbReference type="Gene3D" id="1.10.10.60">
    <property type="entry name" value="Homeodomain-like"/>
    <property type="match status" value="1"/>
</dbReference>
<accession>A0A9W4UF37</accession>
<dbReference type="OrthoDB" id="4356994at2759"/>
<feature type="compositionally biased region" description="Polar residues" evidence="6">
    <location>
        <begin position="200"/>
        <end position="221"/>
    </location>
</feature>
<feature type="domain" description="Zn(2)-C6 fungal-type" evidence="7">
    <location>
        <begin position="20"/>
        <end position="48"/>
    </location>
</feature>
<evidence type="ECO:0000256" key="3">
    <source>
        <dbReference type="ARBA" id="ARBA00023125"/>
    </source>
</evidence>
<feature type="compositionally biased region" description="Polar residues" evidence="6">
    <location>
        <begin position="130"/>
        <end position="143"/>
    </location>
</feature>
<keyword evidence="1" id="KW-0479">Metal-binding</keyword>
<feature type="region of interest" description="Disordered" evidence="6">
    <location>
        <begin position="122"/>
        <end position="184"/>
    </location>
</feature>
<dbReference type="SMART" id="SM00066">
    <property type="entry name" value="GAL4"/>
    <property type="match status" value="1"/>
</dbReference>
<evidence type="ECO:0000313" key="11">
    <source>
        <dbReference type="Proteomes" id="UP001152607"/>
    </source>
</evidence>
<name>A0A9W4UF37_9PLEO</name>
<dbReference type="InterPro" id="IPR017930">
    <property type="entry name" value="Myb_dom"/>
</dbReference>
<dbReference type="InterPro" id="IPR036864">
    <property type="entry name" value="Zn2-C6_fun-type_DNA-bd_sf"/>
</dbReference>
<sequence>MELDGPSDPSATRHKKLIVSCQRCRDGRLKCDKGQPACSNCLKAGFTCNPAQILPRKRIRTAQTSNKSENVLSGQSLWTDEEDGLIIELRGQGYRWDLIAEHLPGKSVDDCRIRYQNHHRPLGPGFESPSYPTRSNESPSSETMGLFHCEEPPNRPPSRTSSCASYGSANSGASHPPRMSNHRPKKIVGVSYNSLASGFHSTAQGNSKSRTESWAESSSKATPRAPETNVFGEPWFADPSLQNRSDHVEAPYFGAHERRHSIKKPTSFMAVSVTKQFLATSSASKPAVEAESKASTQEKTSSSYSKPRLIAKAPERTTTSPWLDTSEASSHHPPPLKHFTDENLIKLYEAAIAGDKNSKKATWAEIEDDDDDWAPDILQWMDGTATAKFSSSTDNPKPPHDEHL</sequence>
<dbReference type="InterPro" id="IPR001005">
    <property type="entry name" value="SANT/Myb"/>
</dbReference>
<evidence type="ECO:0000259" key="9">
    <source>
        <dbReference type="PROSITE" id="PS51294"/>
    </source>
</evidence>
<evidence type="ECO:0000256" key="2">
    <source>
        <dbReference type="ARBA" id="ARBA00023015"/>
    </source>
</evidence>
<dbReference type="Pfam" id="PF00172">
    <property type="entry name" value="Zn_clus"/>
    <property type="match status" value="1"/>
</dbReference>
<keyword evidence="3" id="KW-0238">DNA-binding</keyword>
<organism evidence="10 11">
    <name type="scientific">Periconia digitata</name>
    <dbReference type="NCBI Taxonomy" id="1303443"/>
    <lineage>
        <taxon>Eukaryota</taxon>
        <taxon>Fungi</taxon>
        <taxon>Dikarya</taxon>
        <taxon>Ascomycota</taxon>
        <taxon>Pezizomycotina</taxon>
        <taxon>Dothideomycetes</taxon>
        <taxon>Pleosporomycetidae</taxon>
        <taxon>Pleosporales</taxon>
        <taxon>Massarineae</taxon>
        <taxon>Periconiaceae</taxon>
        <taxon>Periconia</taxon>
    </lineage>
</organism>
<evidence type="ECO:0000259" key="7">
    <source>
        <dbReference type="PROSITE" id="PS50048"/>
    </source>
</evidence>
<dbReference type="Pfam" id="PF00249">
    <property type="entry name" value="Myb_DNA-binding"/>
    <property type="match status" value="1"/>
</dbReference>
<feature type="domain" description="Myb-like" evidence="8">
    <location>
        <begin position="78"/>
        <end position="119"/>
    </location>
</feature>
<dbReference type="Proteomes" id="UP001152607">
    <property type="component" value="Unassembled WGS sequence"/>
</dbReference>
<dbReference type="PANTHER" id="PTHR31069">
    <property type="entry name" value="OLEATE-ACTIVATED TRANSCRIPTION FACTOR 1-RELATED"/>
    <property type="match status" value="1"/>
</dbReference>
<feature type="compositionally biased region" description="Polar residues" evidence="6">
    <location>
        <begin position="157"/>
        <end position="173"/>
    </location>
</feature>
<dbReference type="InterPro" id="IPR001138">
    <property type="entry name" value="Zn2Cys6_DnaBD"/>
</dbReference>
<dbReference type="SMART" id="SM00717">
    <property type="entry name" value="SANT"/>
    <property type="match status" value="1"/>
</dbReference>
<keyword evidence="5" id="KW-0539">Nucleus</keyword>
<evidence type="ECO:0000256" key="6">
    <source>
        <dbReference type="SAM" id="MobiDB-lite"/>
    </source>
</evidence>
<dbReference type="Gene3D" id="4.10.240.10">
    <property type="entry name" value="Zn(2)-C6 fungal-type DNA-binding domain"/>
    <property type="match status" value="1"/>
</dbReference>
<evidence type="ECO:0000256" key="1">
    <source>
        <dbReference type="ARBA" id="ARBA00022723"/>
    </source>
</evidence>
<dbReference type="EMBL" id="CAOQHR010000005">
    <property type="protein sequence ID" value="CAI6334825.1"/>
    <property type="molecule type" value="Genomic_DNA"/>
</dbReference>
<dbReference type="PROSITE" id="PS50090">
    <property type="entry name" value="MYB_LIKE"/>
    <property type="match status" value="1"/>
</dbReference>
<dbReference type="AlphaFoldDB" id="A0A9W4UF37"/>
<dbReference type="PROSITE" id="PS50048">
    <property type="entry name" value="ZN2_CY6_FUNGAL_2"/>
    <property type="match status" value="1"/>
</dbReference>
<dbReference type="PROSITE" id="PS00463">
    <property type="entry name" value="ZN2_CY6_FUNGAL_1"/>
    <property type="match status" value="1"/>
</dbReference>
<dbReference type="GO" id="GO:0000981">
    <property type="term" value="F:DNA-binding transcription factor activity, RNA polymerase II-specific"/>
    <property type="evidence" value="ECO:0007669"/>
    <property type="project" value="InterPro"/>
</dbReference>
<feature type="compositionally biased region" description="Polar residues" evidence="6">
    <location>
        <begin position="316"/>
        <end position="328"/>
    </location>
</feature>
<keyword evidence="2" id="KW-0805">Transcription regulation</keyword>
<dbReference type="CDD" id="cd00167">
    <property type="entry name" value="SANT"/>
    <property type="match status" value="1"/>
</dbReference>
<feature type="region of interest" description="Disordered" evidence="6">
    <location>
        <begin position="200"/>
        <end position="230"/>
    </location>
</feature>
<keyword evidence="11" id="KW-1185">Reference proteome</keyword>
<dbReference type="InterPro" id="IPR050675">
    <property type="entry name" value="OAF3"/>
</dbReference>
<keyword evidence="4" id="KW-0804">Transcription</keyword>
<dbReference type="PROSITE" id="PS51294">
    <property type="entry name" value="HTH_MYB"/>
    <property type="match status" value="1"/>
</dbReference>
<dbReference type="GO" id="GO:0008270">
    <property type="term" value="F:zinc ion binding"/>
    <property type="evidence" value="ECO:0007669"/>
    <property type="project" value="InterPro"/>
</dbReference>
<dbReference type="PANTHER" id="PTHR31069:SF31">
    <property type="entry name" value="MONODICTYPHENONE CLUSTER TRANSCRIPTION FACTOR-RELATED"/>
    <property type="match status" value="1"/>
</dbReference>
<evidence type="ECO:0000256" key="4">
    <source>
        <dbReference type="ARBA" id="ARBA00023163"/>
    </source>
</evidence>
<feature type="compositionally biased region" description="Polar residues" evidence="6">
    <location>
        <begin position="293"/>
        <end position="305"/>
    </location>
</feature>
<dbReference type="CDD" id="cd00067">
    <property type="entry name" value="GAL4"/>
    <property type="match status" value="1"/>
</dbReference>
<dbReference type="InterPro" id="IPR009057">
    <property type="entry name" value="Homeodomain-like_sf"/>
</dbReference>